<name>A0A3P6CGV0_BRAOL</name>
<dbReference type="InterPro" id="IPR035979">
    <property type="entry name" value="RBD_domain_sf"/>
</dbReference>
<dbReference type="EMBL" id="LR031873">
    <property type="protein sequence ID" value="VDD14676.1"/>
    <property type="molecule type" value="Genomic_DNA"/>
</dbReference>
<organism evidence="4">
    <name type="scientific">Brassica oleracea</name>
    <name type="common">Wild cabbage</name>
    <dbReference type="NCBI Taxonomy" id="3712"/>
    <lineage>
        <taxon>Eukaryota</taxon>
        <taxon>Viridiplantae</taxon>
        <taxon>Streptophyta</taxon>
        <taxon>Embryophyta</taxon>
        <taxon>Tracheophyta</taxon>
        <taxon>Spermatophyta</taxon>
        <taxon>Magnoliopsida</taxon>
        <taxon>eudicotyledons</taxon>
        <taxon>Gunneridae</taxon>
        <taxon>Pentapetalae</taxon>
        <taxon>rosids</taxon>
        <taxon>malvids</taxon>
        <taxon>Brassicales</taxon>
        <taxon>Brassicaceae</taxon>
        <taxon>Brassiceae</taxon>
        <taxon>Brassica</taxon>
    </lineage>
</organism>
<dbReference type="AlphaFoldDB" id="A0A3P6CGV0"/>
<proteinExistence type="predicted"/>
<feature type="domain" description="RRM" evidence="3">
    <location>
        <begin position="6"/>
        <end position="82"/>
    </location>
</feature>
<dbReference type="PANTHER" id="PTHR48035">
    <property type="entry name" value="HETEROGENEOUS NUCLEAR RIBONUCLEOPROTEIN 1"/>
    <property type="match status" value="1"/>
</dbReference>
<feature type="region of interest" description="Disordered" evidence="2">
    <location>
        <begin position="74"/>
        <end position="102"/>
    </location>
</feature>
<dbReference type="SMART" id="SM00360">
    <property type="entry name" value="RRM"/>
    <property type="match status" value="1"/>
</dbReference>
<sequence>MESDQGKLFIGGISWDTDENLLREYFSNYGEVLQVTVMREKATGRPRGFGFVSFSDPAVIDRVLQSKHHIDNRDVDVKRAMSREEQSPGGSRPGGSFNAASRSFDSGANVRTKKIFVGDSVDLVLHKTFHDLNGKQVEVKRALPKDANPGVVGGGGGGGFSGYGGGGYEGRVDSSRYMPPQNAGSGYPPYGGSGYGTTGYGYGSNGVGYGGFGGYGNPSGAPYGNPGVPGAGFGSGPRSSWGGQAPSGYGNLGYGNAPAAPWGGSGGPGSAVMGQGGASAGYGYGANDSSYGAPSGYGAIGGRPNSLGGGYADVSDGSGGYGNHQGNGQGGYGGGYGSGNQALQQ</sequence>
<reference evidence="4" key="1">
    <citation type="submission" date="2018-11" db="EMBL/GenBank/DDBJ databases">
        <authorList>
            <consortium name="Genoscope - CEA"/>
            <person name="William W."/>
        </authorList>
    </citation>
    <scope>NUCLEOTIDE SEQUENCE</scope>
</reference>
<protein>
    <recommendedName>
        <fullName evidence="3">RRM domain-containing protein</fullName>
    </recommendedName>
</protein>
<dbReference type="SUPFAM" id="SSF54928">
    <property type="entry name" value="RNA-binding domain, RBD"/>
    <property type="match status" value="1"/>
</dbReference>
<dbReference type="PROSITE" id="PS50102">
    <property type="entry name" value="RRM"/>
    <property type="match status" value="1"/>
</dbReference>
<feature type="compositionally biased region" description="Basic and acidic residues" evidence="2">
    <location>
        <begin position="74"/>
        <end position="86"/>
    </location>
</feature>
<accession>A0A3P6CGV0</accession>
<feature type="compositionally biased region" description="Gly residues" evidence="2">
    <location>
        <begin position="307"/>
        <end position="338"/>
    </location>
</feature>
<feature type="region of interest" description="Disordered" evidence="2">
    <location>
        <begin position="302"/>
        <end position="345"/>
    </location>
</feature>
<evidence type="ECO:0000256" key="1">
    <source>
        <dbReference type="PROSITE-ProRule" id="PRU00176"/>
    </source>
</evidence>
<dbReference type="InterPro" id="IPR012677">
    <property type="entry name" value="Nucleotide-bd_a/b_plait_sf"/>
</dbReference>
<dbReference type="PANTHER" id="PTHR48035:SF3">
    <property type="entry name" value="RNA-BINDING PROTEIN-RELATED"/>
    <property type="match status" value="1"/>
</dbReference>
<dbReference type="Pfam" id="PF00076">
    <property type="entry name" value="RRM_1"/>
    <property type="match status" value="1"/>
</dbReference>
<dbReference type="FunFam" id="3.30.70.330:FF:000051">
    <property type="entry name" value="Heterogeneous nuclear ribonucleoprotein 1"/>
    <property type="match status" value="1"/>
</dbReference>
<keyword evidence="1" id="KW-0694">RNA-binding</keyword>
<evidence type="ECO:0000259" key="3">
    <source>
        <dbReference type="PROSITE" id="PS50102"/>
    </source>
</evidence>
<evidence type="ECO:0000313" key="4">
    <source>
        <dbReference type="EMBL" id="VDD14676.1"/>
    </source>
</evidence>
<dbReference type="GO" id="GO:0003723">
    <property type="term" value="F:RNA binding"/>
    <property type="evidence" value="ECO:0007669"/>
    <property type="project" value="UniProtKB-UniRule"/>
</dbReference>
<dbReference type="Gene3D" id="3.30.70.330">
    <property type="match status" value="1"/>
</dbReference>
<dbReference type="InterPro" id="IPR053260">
    <property type="entry name" value="hnRNP"/>
</dbReference>
<evidence type="ECO:0000256" key="2">
    <source>
        <dbReference type="SAM" id="MobiDB-lite"/>
    </source>
</evidence>
<gene>
    <name evidence="4" type="ORF">BOLC4T27770H</name>
</gene>
<dbReference type="InterPro" id="IPR000504">
    <property type="entry name" value="RRM_dom"/>
</dbReference>